<keyword evidence="2" id="KW-1185">Reference proteome</keyword>
<dbReference type="EMBL" id="JAOWLB010000003">
    <property type="protein sequence ID" value="MCV2887904.1"/>
    <property type="molecule type" value="Genomic_DNA"/>
</dbReference>
<gene>
    <name evidence="1" type="ORF">OE747_06105</name>
</gene>
<name>A0ABT3AGU6_9RHOB</name>
<evidence type="ECO:0008006" key="3">
    <source>
        <dbReference type="Google" id="ProtNLM"/>
    </source>
</evidence>
<sequence length="106" mass="11434">MAFTYRETQIVKGMLERGDKQHDIASYFGVNGGRVAEVASGKCDYPNAQPWPQGKLPPPGPYVGAKTVFEIKIALQEAIELIETAGSHSDESVVAIEALKAAMTKI</sequence>
<reference evidence="1 2" key="1">
    <citation type="submission" date="2022-10" db="EMBL/GenBank/DDBJ databases">
        <title>Ruegeria sp. nov., isolated from ocean surface sediments.</title>
        <authorList>
            <person name="He W."/>
            <person name="Xue H.-P."/>
            <person name="Zhang D.-F."/>
        </authorList>
    </citation>
    <scope>NUCLEOTIDE SEQUENCE [LARGE SCALE GENOMIC DNA]</scope>
    <source>
        <strain evidence="1 2">XHP0148</strain>
    </source>
</reference>
<comment type="caution">
    <text evidence="1">The sequence shown here is derived from an EMBL/GenBank/DDBJ whole genome shotgun (WGS) entry which is preliminary data.</text>
</comment>
<evidence type="ECO:0000313" key="1">
    <source>
        <dbReference type="EMBL" id="MCV2887904.1"/>
    </source>
</evidence>
<organism evidence="1 2">
    <name type="scientific">Ruegeria aquimaris</name>
    <dbReference type="NCBI Taxonomy" id="2984333"/>
    <lineage>
        <taxon>Bacteria</taxon>
        <taxon>Pseudomonadati</taxon>
        <taxon>Pseudomonadota</taxon>
        <taxon>Alphaproteobacteria</taxon>
        <taxon>Rhodobacterales</taxon>
        <taxon>Roseobacteraceae</taxon>
        <taxon>Ruegeria</taxon>
    </lineage>
</organism>
<evidence type="ECO:0000313" key="2">
    <source>
        <dbReference type="Proteomes" id="UP001320899"/>
    </source>
</evidence>
<dbReference type="Proteomes" id="UP001320899">
    <property type="component" value="Unassembled WGS sequence"/>
</dbReference>
<proteinExistence type="predicted"/>
<accession>A0ABT3AGU6</accession>
<protein>
    <recommendedName>
        <fullName evidence="3">GcrA cell cycle regulator</fullName>
    </recommendedName>
</protein>